<dbReference type="Proteomes" id="UP000034672">
    <property type="component" value="Unassembled WGS sequence"/>
</dbReference>
<evidence type="ECO:0000313" key="44">
    <source>
        <dbReference type="Proteomes" id="UP000034733"/>
    </source>
</evidence>
<evidence type="ECO:0000313" key="37">
    <source>
        <dbReference type="Proteomes" id="UP000034338"/>
    </source>
</evidence>
<evidence type="ECO:0000313" key="39">
    <source>
        <dbReference type="Proteomes" id="UP000034409"/>
    </source>
</evidence>
<dbReference type="EMBL" id="JJPN01000151">
    <property type="protein sequence ID" value="KKG68748.1"/>
    <property type="molecule type" value="Genomic_DNA"/>
</dbReference>
<dbReference type="RefSeq" id="WP_048037703.1">
    <property type="nucleotide sequence ID" value="NZ_JJOU01000016.1"/>
</dbReference>
<dbReference type="Proteomes" id="UP000034944">
    <property type="component" value="Unassembled WGS sequence"/>
</dbReference>
<dbReference type="EMBL" id="JJPX01000042">
    <property type="protein sequence ID" value="KKH12516.1"/>
    <property type="molecule type" value="Genomic_DNA"/>
</dbReference>
<dbReference type="Proteomes" id="UP000034950">
    <property type="component" value="Unassembled WGS sequence"/>
</dbReference>
<dbReference type="EMBL" id="JJPB01000050">
    <property type="protein sequence ID" value="KKG32991.1"/>
    <property type="molecule type" value="Genomic_DNA"/>
</dbReference>
<evidence type="ECO:0000313" key="38">
    <source>
        <dbReference type="Proteomes" id="UP000034387"/>
    </source>
</evidence>
<evidence type="ECO:0000313" key="25">
    <source>
        <dbReference type="Proteomes" id="UP000033878"/>
    </source>
</evidence>
<reference evidence="25 26" key="1">
    <citation type="journal article" date="2015" name="ISME J.">
        <title>Genomic and phenotypic differentiation among Methanosarcina mazei populations from Columbia River sediment.</title>
        <authorList>
            <person name="Youngblut N.D."/>
            <person name="Wirth J.S."/>
            <person name="Henriksen J.R."/>
            <person name="Smith M."/>
            <person name="Simon H."/>
            <person name="Metcalf W.W."/>
            <person name="Whitaker R.J."/>
        </authorList>
    </citation>
    <scope>NUCLEOTIDE SEQUENCE [LARGE SCALE GENOMIC DNA]</scope>
    <source>
        <strain evidence="16 31">1.F.A.1A.3</strain>
        <strain evidence="17 44">1.F.A.1B.3</strain>
        <strain evidence="18 28">1.F.A.1B.4</strain>
        <strain evidence="20 46">1.F.M.0.5</strain>
        <strain evidence="19 37">1.H.A.0.1</strain>
        <strain evidence="21 43">1.H.A.1A.4</strain>
        <strain evidence="22 36">1.H.A.2.1</strain>
        <strain evidence="23 40">1.H.A.2.6</strain>
        <strain evidence="24 27">1.H.M.0.1</strain>
        <strain evidence="1 30">2.F.T.2.6</strain>
        <strain evidence="2 25">3.F.A.1A.3</strain>
        <strain evidence="3 41">3.F.A.2.12</strain>
        <strain evidence="5 42">3.F.A.2.3</strain>
        <strain evidence="4 33">3.F.A.2.5</strain>
        <strain evidence="6 34">3.F.A.2.6</strain>
        <strain evidence="7 35">3.F.A.2.7</strain>
        <strain evidence="8 32">3.H.A.1A.2</strain>
        <strain evidence="9 29">3.H.A.2.1</strain>
        <strain evidence="10 26">3.H.A.2.5</strain>
        <strain evidence="11 48">3.H.A.2.6</strain>
        <strain evidence="12 39">3.H.A.2.8</strain>
        <strain evidence="14 38">3.H.M.2.7</strain>
        <strain evidence="13 45">3.H.T.1A.1</strain>
        <strain evidence="15 47">3.H.T.1A.2</strain>
    </source>
</reference>
<evidence type="ECO:0000313" key="33">
    <source>
        <dbReference type="Proteomes" id="UP000034151"/>
    </source>
</evidence>
<dbReference type="EMBL" id="JJPH01000044">
    <property type="protein sequence ID" value="KKG53972.1"/>
    <property type="molecule type" value="Genomic_DNA"/>
</dbReference>
<evidence type="ECO:0000313" key="27">
    <source>
        <dbReference type="Proteomes" id="UP000033933"/>
    </source>
</evidence>
<evidence type="ECO:0000313" key="46">
    <source>
        <dbReference type="Proteomes" id="UP000034921"/>
    </source>
</evidence>
<evidence type="ECO:0000313" key="40">
    <source>
        <dbReference type="Proteomes" id="UP000034450"/>
    </source>
</evidence>
<dbReference type="Proteomes" id="UP000034387">
    <property type="component" value="Unassembled WGS sequence"/>
</dbReference>
<name>A0A0F8HD63_METMZ</name>
<evidence type="ECO:0000313" key="1">
    <source>
        <dbReference type="EMBL" id="KKG19177.1"/>
    </source>
</evidence>
<evidence type="ECO:0000313" key="19">
    <source>
        <dbReference type="EMBL" id="KKH29299.1"/>
    </source>
</evidence>
<accession>A0A0F8HD63</accession>
<dbReference type="Proteomes" id="UP000033878">
    <property type="component" value="Unassembled WGS sequence"/>
</dbReference>
<dbReference type="Proteomes" id="UP000034820">
    <property type="component" value="Unassembled WGS sequence"/>
</dbReference>
<dbReference type="EMBL" id="JJPY01000103">
    <property type="protein sequence ID" value="KKH06343.1"/>
    <property type="molecule type" value="Genomic_DNA"/>
</dbReference>
<evidence type="ECO:0000313" key="18">
    <source>
        <dbReference type="EMBL" id="KKH17491.1"/>
    </source>
</evidence>
<evidence type="ECO:0000313" key="10">
    <source>
        <dbReference type="EMBL" id="KKG84997.1"/>
    </source>
</evidence>
<dbReference type="EMBL" id="JJQE01000025">
    <property type="protein sequence ID" value="KKH31826.1"/>
    <property type="molecule type" value="Genomic_DNA"/>
</dbReference>
<evidence type="ECO:0000313" key="28">
    <source>
        <dbReference type="Proteomes" id="UP000033987"/>
    </source>
</evidence>
<evidence type="ECO:0000313" key="4">
    <source>
        <dbReference type="EMBL" id="KKG45216.1"/>
    </source>
</evidence>
<comment type="caution">
    <text evidence="9">The sequence shown here is derived from an EMBL/GenBank/DDBJ whole genome shotgun (WGS) entry which is preliminary data.</text>
</comment>
<evidence type="ECO:0000313" key="43">
    <source>
        <dbReference type="Proteomes" id="UP000034672"/>
    </source>
</evidence>
<dbReference type="Proteomes" id="UP000034064">
    <property type="component" value="Unassembled WGS sequence"/>
</dbReference>
<evidence type="ECO:0000313" key="11">
    <source>
        <dbReference type="EMBL" id="KKG88107.1"/>
    </source>
</evidence>
<dbReference type="EMBL" id="JJQB01000132">
    <property type="protein sequence ID" value="KKH16158.1"/>
    <property type="molecule type" value="Genomic_DNA"/>
</dbReference>
<evidence type="ECO:0000313" key="47">
    <source>
        <dbReference type="Proteomes" id="UP000034944"/>
    </source>
</evidence>
<dbReference type="Proteomes" id="UP000034151">
    <property type="component" value="Unassembled WGS sequence"/>
</dbReference>
<dbReference type="EMBL" id="JJPD01000048">
    <property type="protein sequence ID" value="KKG43855.1"/>
    <property type="molecule type" value="Genomic_DNA"/>
</dbReference>
<evidence type="ECO:0000313" key="32">
    <source>
        <dbReference type="Proteomes" id="UP000034074"/>
    </source>
</evidence>
<evidence type="ECO:0000313" key="36">
    <source>
        <dbReference type="Proteomes" id="UP000034259"/>
    </source>
</evidence>
<evidence type="ECO:0000313" key="16">
    <source>
        <dbReference type="EMBL" id="KKH14957.1"/>
    </source>
</evidence>
<dbReference type="Proteomes" id="UP000033933">
    <property type="component" value="Unassembled WGS sequence"/>
</dbReference>
<dbReference type="EMBL" id="JJPF01000029">
    <property type="protein sequence ID" value="KKG45216.1"/>
    <property type="molecule type" value="Genomic_DNA"/>
</dbReference>
<dbReference type="EMBL" id="JJQK01000170">
    <property type="protein sequence ID" value="KKH49438.1"/>
    <property type="molecule type" value="Genomic_DNA"/>
</dbReference>
<dbReference type="Proteomes" id="UP000034921">
    <property type="component" value="Unassembled WGS sequence"/>
</dbReference>
<dbReference type="EMBL" id="JJPS01000107">
    <property type="protein sequence ID" value="KKG90056.1"/>
    <property type="molecule type" value="Genomic_DNA"/>
</dbReference>
<dbReference type="GeneID" id="24880918"/>
<dbReference type="Proteomes" id="UP000034733">
    <property type="component" value="Unassembled WGS sequence"/>
</dbReference>
<evidence type="ECO:0000313" key="42">
    <source>
        <dbReference type="Proteomes" id="UP000034667"/>
    </source>
</evidence>
<dbReference type="Proteomes" id="UP000034074">
    <property type="component" value="Unassembled WGS sequence"/>
</dbReference>
<dbReference type="EMBL" id="JJPQ01000027">
    <property type="protein sequence ID" value="KKG84997.1"/>
    <property type="molecule type" value="Genomic_DNA"/>
</dbReference>
<evidence type="ECO:0000313" key="48">
    <source>
        <dbReference type="Proteomes" id="UP000034950"/>
    </source>
</evidence>
<evidence type="ECO:0000313" key="22">
    <source>
        <dbReference type="EMBL" id="KKH49438.1"/>
    </source>
</evidence>
<dbReference type="EMBL" id="JJQA01000093">
    <property type="protein sequence ID" value="KKH14957.1"/>
    <property type="molecule type" value="Genomic_DNA"/>
</dbReference>
<dbReference type="EMBL" id="JJPG01000087">
    <property type="protein sequence ID" value="KKG51601.1"/>
    <property type="molecule type" value="Genomic_DNA"/>
</dbReference>
<evidence type="ECO:0000313" key="7">
    <source>
        <dbReference type="EMBL" id="KKG53972.1"/>
    </source>
</evidence>
<evidence type="ECO:0000313" key="45">
    <source>
        <dbReference type="Proteomes" id="UP000034820"/>
    </source>
</evidence>
<evidence type="ECO:0000313" key="29">
    <source>
        <dbReference type="Proteomes" id="UP000034001"/>
    </source>
</evidence>
<evidence type="ECO:0000313" key="26">
    <source>
        <dbReference type="Proteomes" id="UP000033889"/>
    </source>
</evidence>
<dbReference type="EMBL" id="JJPR01000056">
    <property type="protein sequence ID" value="KKG88107.1"/>
    <property type="molecule type" value="Genomic_DNA"/>
</dbReference>
<evidence type="ECO:0000313" key="21">
    <source>
        <dbReference type="EMBL" id="KKH37684.1"/>
    </source>
</evidence>
<dbReference type="AlphaFoldDB" id="A0A0F8HD63"/>
<dbReference type="Proteomes" id="UP000033987">
    <property type="component" value="Unassembled WGS sequence"/>
</dbReference>
<evidence type="ECO:0000313" key="30">
    <source>
        <dbReference type="Proteomes" id="UP000034047"/>
    </source>
</evidence>
<evidence type="ECO:0000313" key="20">
    <source>
        <dbReference type="EMBL" id="KKH31826.1"/>
    </source>
</evidence>
<evidence type="ECO:0000313" key="12">
    <source>
        <dbReference type="EMBL" id="KKG90056.1"/>
    </source>
</evidence>
<evidence type="ECO:0000313" key="23">
    <source>
        <dbReference type="EMBL" id="KKH58920.1"/>
    </source>
</evidence>
<evidence type="ECO:0000313" key="34">
    <source>
        <dbReference type="Proteomes" id="UP000034195"/>
    </source>
</evidence>
<dbReference type="Proteomes" id="UP000034338">
    <property type="component" value="Unassembled WGS sequence"/>
</dbReference>
<dbReference type="Proteomes" id="UP000034259">
    <property type="component" value="Unassembled WGS sequence"/>
</dbReference>
<evidence type="ECO:0000313" key="5">
    <source>
        <dbReference type="EMBL" id="KKG46715.1"/>
    </source>
</evidence>
<evidence type="ECO:0000313" key="15">
    <source>
        <dbReference type="EMBL" id="KKH14882.1"/>
    </source>
</evidence>
<dbReference type="EMBL" id="JJQF01000099">
    <property type="protein sequence ID" value="KKH29299.1"/>
    <property type="molecule type" value="Genomic_DNA"/>
</dbReference>
<evidence type="ECO:0000313" key="9">
    <source>
        <dbReference type="EMBL" id="KKG74631.1"/>
    </source>
</evidence>
<evidence type="ECO:0000313" key="13">
    <source>
        <dbReference type="EMBL" id="KKH06343.1"/>
    </source>
</evidence>
<dbReference type="Proteomes" id="UP000033889">
    <property type="component" value="Unassembled WGS sequence"/>
</dbReference>
<dbReference type="Proteomes" id="UP000034409">
    <property type="component" value="Unassembled WGS sequence"/>
</dbReference>
<evidence type="ECO:0000313" key="14">
    <source>
        <dbReference type="EMBL" id="KKH12516.1"/>
    </source>
</evidence>
<evidence type="ECO:0000313" key="31">
    <source>
        <dbReference type="Proteomes" id="UP000034064"/>
    </source>
</evidence>
<evidence type="ECO:0000313" key="3">
    <source>
        <dbReference type="EMBL" id="KKG43855.1"/>
    </source>
</evidence>
<dbReference type="EMBL" id="JJQQ01000052">
    <property type="protein sequence ID" value="KKH68587.1"/>
    <property type="molecule type" value="Genomic_DNA"/>
</dbReference>
<proteinExistence type="predicted"/>
<evidence type="ECO:0000313" key="17">
    <source>
        <dbReference type="EMBL" id="KKH16158.1"/>
    </source>
</evidence>
<dbReference type="EMBL" id="JJQI01000092">
    <property type="protein sequence ID" value="KKH37684.1"/>
    <property type="molecule type" value="Genomic_DNA"/>
</dbReference>
<evidence type="ECO:0000313" key="35">
    <source>
        <dbReference type="Proteomes" id="UP000034243"/>
    </source>
</evidence>
<dbReference type="Proteomes" id="UP000034450">
    <property type="component" value="Unassembled WGS sequence"/>
</dbReference>
<dbReference type="EMBL" id="JJPE01000037">
    <property type="protein sequence ID" value="KKG46715.1"/>
    <property type="molecule type" value="Genomic_DNA"/>
</dbReference>
<dbReference type="EMBL" id="JJPO01000048">
    <property type="protein sequence ID" value="KKG74631.1"/>
    <property type="molecule type" value="Genomic_DNA"/>
</dbReference>
<gene>
    <name evidence="1" type="ORF">DU34_00935</name>
    <name evidence="3" type="ORF">DU35_17450</name>
    <name evidence="7" type="ORF">DU36_07800</name>
    <name evidence="19" type="ORF">DU37_14380</name>
    <name evidence="6" type="ORF">DU38_06645</name>
    <name evidence="4" type="ORF">DU39_07540</name>
    <name evidence="5" type="ORF">DU41_07305</name>
    <name evidence="14" type="ORF">DU42_12610</name>
    <name evidence="16" type="ORF">DU44_02205</name>
    <name evidence="8" type="ORF">DU46_02045</name>
    <name evidence="17" type="ORF">DU48_01110</name>
    <name evidence="2" type="ORF">DU49_14205</name>
    <name evidence="13" type="ORF">DU51_04665</name>
    <name evidence="11" type="ORF">DU57_06800</name>
    <name evidence="12" type="ORF">DU59_18285</name>
    <name evidence="20" type="ORF">DU60_06975</name>
    <name evidence="10" type="ORF">DU61_12095</name>
    <name evidence="15" type="ORF">DU62_13730</name>
    <name evidence="9" type="ORF">DU63_13780</name>
    <name evidence="18" type="ORF">DU65_02225</name>
    <name evidence="21" type="ORF">DU71_10895</name>
    <name evidence="22" type="ORF">DU72_13050</name>
    <name evidence="23" type="ORF">DU74_12405</name>
    <name evidence="24" type="ORF">DU87_00750</name>
</gene>
<evidence type="ECO:0000313" key="41">
    <source>
        <dbReference type="Proteomes" id="UP000034577"/>
    </source>
</evidence>
<evidence type="ECO:0000313" key="8">
    <source>
        <dbReference type="EMBL" id="KKG68748.1"/>
    </source>
</evidence>
<dbReference type="EMBL" id="JJOU01000016">
    <property type="protein sequence ID" value="KKG19177.1"/>
    <property type="molecule type" value="Genomic_DNA"/>
</dbReference>
<dbReference type="Proteomes" id="UP000034577">
    <property type="component" value="Unassembled WGS sequence"/>
</dbReference>
<dbReference type="Proteomes" id="UP000034195">
    <property type="component" value="Unassembled WGS sequence"/>
</dbReference>
<protein>
    <submittedName>
        <fullName evidence="9">Uncharacterized protein</fullName>
    </submittedName>
</protein>
<evidence type="ECO:0000313" key="24">
    <source>
        <dbReference type="EMBL" id="KKH68587.1"/>
    </source>
</evidence>
<organism evidence="9 29">
    <name type="scientific">Methanosarcina mazei</name>
    <name type="common">Methanosarcina frisia</name>
    <dbReference type="NCBI Taxonomy" id="2209"/>
    <lineage>
        <taxon>Archaea</taxon>
        <taxon>Methanobacteriati</taxon>
        <taxon>Methanobacteriota</taxon>
        <taxon>Stenosarchaea group</taxon>
        <taxon>Methanomicrobia</taxon>
        <taxon>Methanosarcinales</taxon>
        <taxon>Methanosarcinaceae</taxon>
        <taxon>Methanosarcina</taxon>
    </lineage>
</organism>
<dbReference type="PATRIC" id="fig|2209.39.peg.1681"/>
<evidence type="ECO:0000313" key="6">
    <source>
        <dbReference type="EMBL" id="KKG51601.1"/>
    </source>
</evidence>
<dbReference type="EMBL" id="JJQN01000109">
    <property type="protein sequence ID" value="KKH58920.1"/>
    <property type="molecule type" value="Genomic_DNA"/>
</dbReference>
<sequence length="60" mass="7365">MQNWTYICQFSFFEFWEGLLSCIERDRTDLAWRTMMDGLEELIYWSLECSSAAKFIEYPY</sequence>
<dbReference type="EMBL" id="JJPZ01000008">
    <property type="protein sequence ID" value="KKH14882.1"/>
    <property type="molecule type" value="Genomic_DNA"/>
</dbReference>
<dbReference type="Proteomes" id="UP000034001">
    <property type="component" value="Unassembled WGS sequence"/>
</dbReference>
<dbReference type="EMBL" id="JJQC01000141">
    <property type="protein sequence ID" value="KKH17491.1"/>
    <property type="molecule type" value="Genomic_DNA"/>
</dbReference>
<dbReference type="Proteomes" id="UP000034047">
    <property type="component" value="Unassembled WGS sequence"/>
</dbReference>
<evidence type="ECO:0000313" key="2">
    <source>
        <dbReference type="EMBL" id="KKG32991.1"/>
    </source>
</evidence>
<dbReference type="Proteomes" id="UP000034243">
    <property type="component" value="Unassembled WGS sequence"/>
</dbReference>
<dbReference type="Proteomes" id="UP000034667">
    <property type="component" value="Unassembled WGS sequence"/>
</dbReference>